<dbReference type="AlphaFoldDB" id="A0A1F5Z9E8"/>
<comment type="caution">
    <text evidence="1">The sequence shown here is derived from an EMBL/GenBank/DDBJ whole genome shotgun (WGS) entry which is preliminary data.</text>
</comment>
<sequence length="118" mass="13502">MVERILIYPWELSATDSWSPDTGIFELRDRTAAELADKLWEYGAFVQNTAIVELITHGNPRKAAEFARALVTEHPEVKNSVMECFGQDMFDYLLNSPLENIPSSPQEYPRDVIVEDIQ</sequence>
<reference evidence="1 2" key="1">
    <citation type="journal article" date="2016" name="Nat. Commun.">
        <title>Thousands of microbial genomes shed light on interconnected biogeochemical processes in an aquifer system.</title>
        <authorList>
            <person name="Anantharaman K."/>
            <person name="Brown C.T."/>
            <person name="Hug L.A."/>
            <person name="Sharon I."/>
            <person name="Castelle C.J."/>
            <person name="Probst A.J."/>
            <person name="Thomas B.C."/>
            <person name="Singh A."/>
            <person name="Wilkins M.J."/>
            <person name="Karaoz U."/>
            <person name="Brodie E.L."/>
            <person name="Williams K.H."/>
            <person name="Hubbard S.S."/>
            <person name="Banfield J.F."/>
        </authorList>
    </citation>
    <scope>NUCLEOTIDE SEQUENCE [LARGE SCALE GENOMIC DNA]</scope>
</reference>
<dbReference type="Proteomes" id="UP000176854">
    <property type="component" value="Unassembled WGS sequence"/>
</dbReference>
<name>A0A1F5Z9E8_9BACT</name>
<proteinExistence type="predicted"/>
<protein>
    <submittedName>
        <fullName evidence="1">Uncharacterized protein</fullName>
    </submittedName>
</protein>
<dbReference type="EMBL" id="MFJC01000035">
    <property type="protein sequence ID" value="OGG08954.1"/>
    <property type="molecule type" value="Genomic_DNA"/>
</dbReference>
<evidence type="ECO:0000313" key="2">
    <source>
        <dbReference type="Proteomes" id="UP000176854"/>
    </source>
</evidence>
<evidence type="ECO:0000313" key="1">
    <source>
        <dbReference type="EMBL" id="OGG08954.1"/>
    </source>
</evidence>
<gene>
    <name evidence="1" type="ORF">A2154_00915</name>
</gene>
<accession>A0A1F5Z9E8</accession>
<organism evidence="1 2">
    <name type="scientific">Candidatus Gottesmanbacteria bacterium RBG_16_43_7</name>
    <dbReference type="NCBI Taxonomy" id="1798373"/>
    <lineage>
        <taxon>Bacteria</taxon>
        <taxon>Candidatus Gottesmaniibacteriota</taxon>
    </lineage>
</organism>